<evidence type="ECO:0000313" key="13">
    <source>
        <dbReference type="EMBL" id="KAF6457961.1"/>
    </source>
</evidence>
<keyword evidence="8" id="KW-0325">Glycoprotein</keyword>
<evidence type="ECO:0000256" key="7">
    <source>
        <dbReference type="ARBA" id="ARBA00023136"/>
    </source>
</evidence>
<keyword evidence="4" id="KW-1003">Cell membrane</keyword>
<evidence type="ECO:0000256" key="2">
    <source>
        <dbReference type="ARBA" id="ARBA00004251"/>
    </source>
</evidence>
<dbReference type="OrthoDB" id="9831411at2759"/>
<organism evidence="13 14">
    <name type="scientific">Rousettus aegyptiacus</name>
    <name type="common">Egyptian fruit bat</name>
    <name type="synonym">Pteropus aegyptiacus</name>
    <dbReference type="NCBI Taxonomy" id="9407"/>
    <lineage>
        <taxon>Eukaryota</taxon>
        <taxon>Metazoa</taxon>
        <taxon>Chordata</taxon>
        <taxon>Craniata</taxon>
        <taxon>Vertebrata</taxon>
        <taxon>Euteleostomi</taxon>
        <taxon>Mammalia</taxon>
        <taxon>Eutheria</taxon>
        <taxon>Laurasiatheria</taxon>
        <taxon>Chiroptera</taxon>
        <taxon>Yinpterochiroptera</taxon>
        <taxon>Pteropodoidea</taxon>
        <taxon>Pteropodidae</taxon>
        <taxon>Rousettinae</taxon>
        <taxon>Rousettus</taxon>
    </lineage>
</organism>
<accession>A0A7J8GDN9</accession>
<dbReference type="AlphaFoldDB" id="A0A7J8GDN9"/>
<evidence type="ECO:0000256" key="11">
    <source>
        <dbReference type="SAM" id="MobiDB-lite"/>
    </source>
</evidence>
<keyword evidence="7 12" id="KW-0472">Membrane</keyword>
<dbReference type="PANTHER" id="PTHR21102">
    <property type="entry name" value="OPALIN"/>
    <property type="match status" value="1"/>
</dbReference>
<dbReference type="PANTHER" id="PTHR21102:SF0">
    <property type="entry name" value="OPALIN"/>
    <property type="match status" value="1"/>
</dbReference>
<evidence type="ECO:0000256" key="5">
    <source>
        <dbReference type="ARBA" id="ARBA00022692"/>
    </source>
</evidence>
<evidence type="ECO:0000256" key="1">
    <source>
        <dbReference type="ARBA" id="ARBA00002762"/>
    </source>
</evidence>
<evidence type="ECO:0000256" key="3">
    <source>
        <dbReference type="ARBA" id="ARBA00018103"/>
    </source>
</evidence>
<evidence type="ECO:0000256" key="9">
    <source>
        <dbReference type="ARBA" id="ARBA00031187"/>
    </source>
</evidence>
<evidence type="ECO:0000313" key="14">
    <source>
        <dbReference type="Proteomes" id="UP000593571"/>
    </source>
</evidence>
<comment type="caution">
    <text evidence="13">The sequence shown here is derived from an EMBL/GenBank/DDBJ whole genome shotgun (WGS) entry which is preliminary data.</text>
</comment>
<feature type="transmembrane region" description="Helical" evidence="12">
    <location>
        <begin position="123"/>
        <end position="146"/>
    </location>
</feature>
<feature type="region of interest" description="Disordered" evidence="11">
    <location>
        <begin position="1"/>
        <end position="20"/>
    </location>
</feature>
<evidence type="ECO:0000256" key="10">
    <source>
        <dbReference type="ARBA" id="ARBA00031223"/>
    </source>
</evidence>
<dbReference type="InterPro" id="IPR026609">
    <property type="entry name" value="Opalin"/>
</dbReference>
<evidence type="ECO:0000256" key="8">
    <source>
        <dbReference type="ARBA" id="ARBA00023180"/>
    </source>
</evidence>
<reference evidence="13 14" key="1">
    <citation type="journal article" date="2020" name="Nature">
        <title>Six reference-quality genomes reveal evolution of bat adaptations.</title>
        <authorList>
            <person name="Jebb D."/>
            <person name="Huang Z."/>
            <person name="Pippel M."/>
            <person name="Hughes G.M."/>
            <person name="Lavrichenko K."/>
            <person name="Devanna P."/>
            <person name="Winkler S."/>
            <person name="Jermiin L.S."/>
            <person name="Skirmuntt E.C."/>
            <person name="Katzourakis A."/>
            <person name="Burkitt-Gray L."/>
            <person name="Ray D.A."/>
            <person name="Sullivan K.A.M."/>
            <person name="Roscito J.G."/>
            <person name="Kirilenko B.M."/>
            <person name="Davalos L.M."/>
            <person name="Corthals A.P."/>
            <person name="Power M.L."/>
            <person name="Jones G."/>
            <person name="Ransome R.D."/>
            <person name="Dechmann D.K.N."/>
            <person name="Locatelli A.G."/>
            <person name="Puechmaille S.J."/>
            <person name="Fedrigo O."/>
            <person name="Jarvis E.D."/>
            <person name="Hiller M."/>
            <person name="Vernes S.C."/>
            <person name="Myers E.W."/>
            <person name="Teeling E.C."/>
        </authorList>
    </citation>
    <scope>NUCLEOTIDE SEQUENCE [LARGE SCALE GENOMIC DNA]</scope>
    <source>
        <strain evidence="13">MRouAeg1</strain>
        <tissue evidence="13">Muscle</tissue>
    </source>
</reference>
<dbReference type="GO" id="GO:0044291">
    <property type="term" value="C:cell-cell contact zone"/>
    <property type="evidence" value="ECO:0007669"/>
    <property type="project" value="TreeGrafter"/>
</dbReference>
<comment type="function">
    <text evidence="1">Central nervous system-specific myelin protein that increase myelin genes expression during oligodendrocyte differentiation. Promotes oligodendrocyte terminal differentiation.</text>
</comment>
<sequence>MTRAIHGGHGAGDHLPRGMGRGLGYSPDHKWLGQGSLGATSCPVALALPAGCFYKCERQANISSEKGALPVAVFGEGSLEAVGMSFSLNFTLPANTVSTAVLTHQTSSPVVTGGKEADCGPSLGLAAGIPCLVATALLVALLWTLIHRRRGSTESTEESERPCEITEIDDNPKIAENPRRAPTHEKNMMPAEDVHIYVKTVEGSEGPMRDTYRPTVETERRRGLWWLVPRLSLE</sequence>
<evidence type="ECO:0000256" key="4">
    <source>
        <dbReference type="ARBA" id="ARBA00022475"/>
    </source>
</evidence>
<evidence type="ECO:0000256" key="12">
    <source>
        <dbReference type="SAM" id="Phobius"/>
    </source>
</evidence>
<keyword evidence="6 12" id="KW-1133">Transmembrane helix</keyword>
<proteinExistence type="predicted"/>
<keyword evidence="5 12" id="KW-0812">Transmembrane</keyword>
<keyword evidence="14" id="KW-1185">Reference proteome</keyword>
<evidence type="ECO:0000256" key="6">
    <source>
        <dbReference type="ARBA" id="ARBA00022989"/>
    </source>
</evidence>
<comment type="subcellular location">
    <subcellularLocation>
        <location evidence="2">Cell membrane</location>
        <topology evidence="2">Single-pass type I membrane protein</topology>
    </subcellularLocation>
</comment>
<gene>
    <name evidence="13" type="ORF">HJG63_014599</name>
</gene>
<protein>
    <recommendedName>
        <fullName evidence="3">Opalin</fullName>
    </recommendedName>
    <alternativeName>
        <fullName evidence="10">Oligodendrocytic myelin paranodal and inner loop protein</fullName>
    </alternativeName>
    <alternativeName>
        <fullName evidence="9">Transmembrane protein 10</fullName>
    </alternativeName>
</protein>
<dbReference type="EMBL" id="JACASE010000006">
    <property type="protein sequence ID" value="KAF6457961.1"/>
    <property type="molecule type" value="Genomic_DNA"/>
</dbReference>
<dbReference type="Proteomes" id="UP000593571">
    <property type="component" value="Unassembled WGS sequence"/>
</dbReference>
<name>A0A7J8GDN9_ROUAE</name>
<dbReference type="GO" id="GO:0005886">
    <property type="term" value="C:plasma membrane"/>
    <property type="evidence" value="ECO:0007669"/>
    <property type="project" value="UniProtKB-SubCell"/>
</dbReference>